<feature type="non-terminal residue" evidence="2">
    <location>
        <position position="248"/>
    </location>
</feature>
<reference evidence="2 3" key="1">
    <citation type="submission" date="2017-11" db="EMBL/GenBank/DDBJ databases">
        <title>Infants hospitalized years apart are colonized by the same room-sourced microbial strains.</title>
        <authorList>
            <person name="Brooks B."/>
            <person name="Olm M.R."/>
            <person name="Firek B.A."/>
            <person name="Baker R."/>
            <person name="Thomas B.C."/>
            <person name="Morowitz M.J."/>
            <person name="Banfield J.F."/>
        </authorList>
    </citation>
    <scope>NUCLEOTIDE SEQUENCE [LARGE SCALE GENOMIC DNA]</scope>
    <source>
        <strain evidence="2">S2_009_000_R2_76</strain>
    </source>
</reference>
<comment type="caution">
    <text evidence="2">The sequence shown here is derived from an EMBL/GenBank/DDBJ whole genome shotgun (WGS) entry which is preliminary data.</text>
</comment>
<sequence length="248" mass="28143">MLKHFIAGIACIGACAAANAQSVTDSVREKIPFEGIETNWQNGADRRDSTVFHGKYFIPSILVDLNYTHSYNNPNDNTVVGSTALARNNEMQLSHLNIGGDFVYNNVHARVMSQFGMRSIVIPRNDYSVYRGQYQLGNVYRYLSEAYAGIHLNKLYGINIDAGLFLSYIGLNSYYQAENWEYQASYTSDNTPWFFNGIRIQVYVSKHLKLEPWIINGWQSYGKFNSMPGLGMQTLWMPSSNIKLISNN</sequence>
<dbReference type="EMBL" id="QFOI01000415">
    <property type="protein sequence ID" value="PZP42722.1"/>
    <property type="molecule type" value="Genomic_DNA"/>
</dbReference>
<evidence type="ECO:0000313" key="3">
    <source>
        <dbReference type="Proteomes" id="UP000249645"/>
    </source>
</evidence>
<dbReference type="AlphaFoldDB" id="A0A2W5GHA9"/>
<dbReference type="Pfam" id="PF07642">
    <property type="entry name" value="BBP2"/>
    <property type="match status" value="1"/>
</dbReference>
<keyword evidence="1" id="KW-0732">Signal</keyword>
<evidence type="ECO:0000256" key="1">
    <source>
        <dbReference type="SAM" id="SignalP"/>
    </source>
</evidence>
<feature type="signal peptide" evidence="1">
    <location>
        <begin position="1"/>
        <end position="20"/>
    </location>
</feature>
<accession>A0A2W5GHA9</accession>
<name>A0A2W5GHA9_9SPHI</name>
<organism evidence="2 3">
    <name type="scientific">Pseudopedobacter saltans</name>
    <dbReference type="NCBI Taxonomy" id="151895"/>
    <lineage>
        <taxon>Bacteria</taxon>
        <taxon>Pseudomonadati</taxon>
        <taxon>Bacteroidota</taxon>
        <taxon>Sphingobacteriia</taxon>
        <taxon>Sphingobacteriales</taxon>
        <taxon>Sphingobacteriaceae</taxon>
        <taxon>Pseudopedobacter</taxon>
    </lineage>
</organism>
<dbReference type="InterPro" id="IPR011486">
    <property type="entry name" value="BBP2"/>
</dbReference>
<gene>
    <name evidence="2" type="ORF">DI598_16610</name>
</gene>
<dbReference type="Proteomes" id="UP000249645">
    <property type="component" value="Unassembled WGS sequence"/>
</dbReference>
<evidence type="ECO:0000313" key="2">
    <source>
        <dbReference type="EMBL" id="PZP42722.1"/>
    </source>
</evidence>
<evidence type="ECO:0008006" key="4">
    <source>
        <dbReference type="Google" id="ProtNLM"/>
    </source>
</evidence>
<protein>
    <recommendedName>
        <fullName evidence="4">Porin</fullName>
    </recommendedName>
</protein>
<proteinExistence type="predicted"/>
<feature type="chain" id="PRO_5015854539" description="Porin" evidence="1">
    <location>
        <begin position="21"/>
        <end position="248"/>
    </location>
</feature>